<accession>A0A6N7VG65</accession>
<protein>
    <submittedName>
        <fullName evidence="4">Fumarylacetoacetate hydrolase family protein</fullName>
    </submittedName>
</protein>
<name>A0A6N7VG65_9FIRM</name>
<dbReference type="EMBL" id="VULQ01000011">
    <property type="protein sequence ID" value="MSS78438.1"/>
    <property type="molecule type" value="Genomic_DNA"/>
</dbReference>
<dbReference type="Gene3D" id="3.90.850.10">
    <property type="entry name" value="Fumarylacetoacetase-like, C-terminal domain"/>
    <property type="match status" value="1"/>
</dbReference>
<evidence type="ECO:0000256" key="1">
    <source>
        <dbReference type="ARBA" id="ARBA00010211"/>
    </source>
</evidence>
<evidence type="ECO:0000256" key="2">
    <source>
        <dbReference type="ARBA" id="ARBA00022723"/>
    </source>
</evidence>
<dbReference type="PANTHER" id="PTHR11820:SF7">
    <property type="entry name" value="ACYLPYRUVASE FAHD1, MITOCHONDRIAL"/>
    <property type="match status" value="1"/>
</dbReference>
<evidence type="ECO:0000259" key="3">
    <source>
        <dbReference type="Pfam" id="PF01557"/>
    </source>
</evidence>
<comment type="caution">
    <text evidence="4">The sequence shown here is derived from an EMBL/GenBank/DDBJ whole genome shotgun (WGS) entry which is preliminary data.</text>
</comment>
<keyword evidence="2" id="KW-0479">Metal-binding</keyword>
<evidence type="ECO:0000313" key="4">
    <source>
        <dbReference type="EMBL" id="MSS78438.1"/>
    </source>
</evidence>
<feature type="domain" description="Fumarylacetoacetase-like C-terminal" evidence="3">
    <location>
        <begin position="73"/>
        <end position="283"/>
    </location>
</feature>
<dbReference type="GO" id="GO:0046872">
    <property type="term" value="F:metal ion binding"/>
    <property type="evidence" value="ECO:0007669"/>
    <property type="project" value="UniProtKB-KW"/>
</dbReference>
<evidence type="ECO:0000313" key="5">
    <source>
        <dbReference type="Proteomes" id="UP000441925"/>
    </source>
</evidence>
<keyword evidence="5" id="KW-1185">Reference proteome</keyword>
<dbReference type="InterPro" id="IPR036663">
    <property type="entry name" value="Fumarylacetoacetase_C_sf"/>
</dbReference>
<dbReference type="Proteomes" id="UP000441925">
    <property type="component" value="Unassembled WGS sequence"/>
</dbReference>
<gene>
    <name evidence="4" type="ORF">FYJ26_08515</name>
</gene>
<proteinExistence type="inferred from homology"/>
<dbReference type="GO" id="GO:0018773">
    <property type="term" value="F:acetylpyruvate hydrolase activity"/>
    <property type="evidence" value="ECO:0007669"/>
    <property type="project" value="TreeGrafter"/>
</dbReference>
<dbReference type="InterPro" id="IPR011234">
    <property type="entry name" value="Fumarylacetoacetase-like_C"/>
</dbReference>
<organism evidence="4 5">
    <name type="scientific">Anaerococcus porci</name>
    <dbReference type="NCBI Taxonomy" id="2652269"/>
    <lineage>
        <taxon>Bacteria</taxon>
        <taxon>Bacillati</taxon>
        <taxon>Bacillota</taxon>
        <taxon>Tissierellia</taxon>
        <taxon>Tissierellales</taxon>
        <taxon>Peptoniphilaceae</taxon>
        <taxon>Anaerococcus</taxon>
    </lineage>
</organism>
<dbReference type="Pfam" id="PF01557">
    <property type="entry name" value="FAA_hydrolase"/>
    <property type="match status" value="1"/>
</dbReference>
<reference evidence="4 5" key="1">
    <citation type="submission" date="2019-08" db="EMBL/GenBank/DDBJ databases">
        <title>In-depth cultivation of the pig gut microbiome towards novel bacterial diversity and tailored functional studies.</title>
        <authorList>
            <person name="Wylensek D."/>
            <person name="Hitch T.C.A."/>
            <person name="Clavel T."/>
        </authorList>
    </citation>
    <scope>NUCLEOTIDE SEQUENCE [LARGE SCALE GENOMIC DNA]</scope>
    <source>
        <strain evidence="4 5">WCA-380-WT-2B</strain>
    </source>
</reference>
<dbReference type="SUPFAM" id="SSF56529">
    <property type="entry name" value="FAH"/>
    <property type="match status" value="1"/>
</dbReference>
<keyword evidence="4" id="KW-0378">Hydrolase</keyword>
<sequence length="284" mass="32661">MKLFFIEIENNKEIAVQKNNNLYLLKDFGYDFKDINELIDSEINLKDLCFNNQKEIKNEYKILSPIEYPKQDIICIGMNYIDHKDEVEKVSKKDFSKDVDTIYFSKRANKILGNDDFIPINSEITEKLDYEIELAVIIGKDGKNIKKEEVNNYIFGFSIFNDLSARDLQTKYKQWYYGKSFDGSSVMGPCILLNDKNFEYNKLNLKLSLNGEIRQDNNTQNMILDIDEIIEDLSKSITLKKGTIVATGTPSGVGMGQNPPKYLQSGDKLVLEIENIGVLENIVK</sequence>
<dbReference type="AlphaFoldDB" id="A0A6N7VG65"/>
<comment type="similarity">
    <text evidence="1">Belongs to the FAH family.</text>
</comment>
<dbReference type="RefSeq" id="WP_154541520.1">
    <property type="nucleotide sequence ID" value="NZ_VULQ01000011.1"/>
</dbReference>
<dbReference type="PANTHER" id="PTHR11820">
    <property type="entry name" value="ACYLPYRUVASE"/>
    <property type="match status" value="1"/>
</dbReference>